<proteinExistence type="predicted"/>
<dbReference type="RefSeq" id="WP_136884434.1">
    <property type="nucleotide sequence ID" value="NZ_SUNI01000002.1"/>
</dbReference>
<accession>A0A4U0RY02</accession>
<evidence type="ECO:0000256" key="1">
    <source>
        <dbReference type="SAM" id="Phobius"/>
    </source>
</evidence>
<name>A0A4U0RY02_9RHOB</name>
<keyword evidence="3" id="KW-1185">Reference proteome</keyword>
<protein>
    <submittedName>
        <fullName evidence="2">Exopolysaccharide biosynthesis protein</fullName>
    </submittedName>
</protein>
<dbReference type="PANTHER" id="PTHR41795">
    <property type="entry name" value="EXOPOLYSACCHARIDE SYNTHESIS PROTEIN"/>
    <property type="match status" value="1"/>
</dbReference>
<feature type="transmembrane region" description="Helical" evidence="1">
    <location>
        <begin position="40"/>
        <end position="58"/>
    </location>
</feature>
<dbReference type="PANTHER" id="PTHR41795:SF1">
    <property type="entry name" value="EXOPOLYSACCHARIDE SYNTHESIS PROTEIN"/>
    <property type="match status" value="1"/>
</dbReference>
<evidence type="ECO:0000313" key="3">
    <source>
        <dbReference type="Proteomes" id="UP000309747"/>
    </source>
</evidence>
<keyword evidence="1" id="KW-1133">Transmembrane helix</keyword>
<reference evidence="2 3" key="1">
    <citation type="submission" date="2019-04" db="EMBL/GenBank/DDBJ databases">
        <authorList>
            <person name="Li J."/>
        </authorList>
    </citation>
    <scope>NUCLEOTIDE SEQUENCE [LARGE SCALE GENOMIC DNA]</scope>
    <source>
        <strain evidence="2 3">KCTC 42687</strain>
    </source>
</reference>
<dbReference type="InterPro" id="IPR010331">
    <property type="entry name" value="ExoD"/>
</dbReference>
<comment type="caution">
    <text evidence="2">The sequence shown here is derived from an EMBL/GenBank/DDBJ whole genome shotgun (WGS) entry which is preliminary data.</text>
</comment>
<dbReference type="PIRSF" id="PIRSF033239">
    <property type="entry name" value="ExoD"/>
    <property type="match status" value="1"/>
</dbReference>
<dbReference type="Proteomes" id="UP000309747">
    <property type="component" value="Unassembled WGS sequence"/>
</dbReference>
<keyword evidence="1" id="KW-0812">Transmembrane</keyword>
<dbReference type="OrthoDB" id="8550083at2"/>
<dbReference type="EMBL" id="SUNI01000002">
    <property type="protein sequence ID" value="TJZ93234.1"/>
    <property type="molecule type" value="Genomic_DNA"/>
</dbReference>
<gene>
    <name evidence="2" type="ORF">FA743_03125</name>
</gene>
<organism evidence="2 3">
    <name type="scientific">Paracoccus gahaiensis</name>
    <dbReference type="NCBI Taxonomy" id="1706839"/>
    <lineage>
        <taxon>Bacteria</taxon>
        <taxon>Pseudomonadati</taxon>
        <taxon>Pseudomonadota</taxon>
        <taxon>Alphaproteobacteria</taxon>
        <taxon>Rhodobacterales</taxon>
        <taxon>Paracoccaceae</taxon>
        <taxon>Paracoccus</taxon>
    </lineage>
</organism>
<sequence>MISDHIDPPVRRPTLSEVLSALAASWDQPRISVAQLMTALGDRGLIGLLLILAFANVIPNPPGTSAVLGLPMLYLSWQLMRGGMPWLPRFLADRSFDIGHFRTVIARAMPYLNRVERLLRPRLPSLSGPGAKKLLGGICLILSIVLVLPIPFGNLLPAAAIAIIALGALERDGLWIAGGVIFGVVSTAFMASAIVVITAALLRLLGL</sequence>
<feature type="transmembrane region" description="Helical" evidence="1">
    <location>
        <begin position="135"/>
        <end position="168"/>
    </location>
</feature>
<evidence type="ECO:0000313" key="2">
    <source>
        <dbReference type="EMBL" id="TJZ93234.1"/>
    </source>
</evidence>
<dbReference type="Pfam" id="PF06055">
    <property type="entry name" value="ExoD"/>
    <property type="match status" value="1"/>
</dbReference>
<keyword evidence="1" id="KW-0472">Membrane</keyword>
<dbReference type="AlphaFoldDB" id="A0A4U0RY02"/>
<feature type="transmembrane region" description="Helical" evidence="1">
    <location>
        <begin position="174"/>
        <end position="202"/>
    </location>
</feature>